<reference evidence="1 2" key="1">
    <citation type="journal article" date="2007" name="Int. J. Syst. Evol. Microbiol.">
        <title>Oceanobacillus profundus sp. nov., isolated from a deep-sea sediment core.</title>
        <authorList>
            <person name="Kim Y.G."/>
            <person name="Choi D.H."/>
            <person name="Hyun S."/>
            <person name="Cho B.C."/>
        </authorList>
    </citation>
    <scope>NUCLEOTIDE SEQUENCE [LARGE SCALE GENOMIC DNA]</scope>
    <source>
        <strain evidence="1 2">DSM 18246</strain>
    </source>
</reference>
<dbReference type="EMBL" id="QWEH01000007">
    <property type="protein sequence ID" value="RHW31933.1"/>
    <property type="molecule type" value="Genomic_DNA"/>
</dbReference>
<gene>
    <name evidence="1" type="ORF">D1B32_11890</name>
</gene>
<dbReference type="AlphaFoldDB" id="A0A417YGK4"/>
<dbReference type="OrthoDB" id="2991397at2"/>
<proteinExistence type="predicted"/>
<evidence type="ECO:0000313" key="1">
    <source>
        <dbReference type="EMBL" id="RHW31933.1"/>
    </source>
</evidence>
<dbReference type="RefSeq" id="WP_118889491.1">
    <property type="nucleotide sequence ID" value="NZ_PHUT01000007.1"/>
</dbReference>
<comment type="caution">
    <text evidence="1">The sequence shown here is derived from an EMBL/GenBank/DDBJ whole genome shotgun (WGS) entry which is preliminary data.</text>
</comment>
<dbReference type="Proteomes" id="UP000285456">
    <property type="component" value="Unassembled WGS sequence"/>
</dbReference>
<protein>
    <submittedName>
        <fullName evidence="1">Uncharacterized protein</fullName>
    </submittedName>
</protein>
<keyword evidence="2" id="KW-1185">Reference proteome</keyword>
<organism evidence="1 2">
    <name type="scientific">Oceanobacillus profundus</name>
    <dbReference type="NCBI Taxonomy" id="372463"/>
    <lineage>
        <taxon>Bacteria</taxon>
        <taxon>Bacillati</taxon>
        <taxon>Bacillota</taxon>
        <taxon>Bacilli</taxon>
        <taxon>Bacillales</taxon>
        <taxon>Bacillaceae</taxon>
        <taxon>Oceanobacillus</taxon>
    </lineage>
</organism>
<accession>A0A417YGK4</accession>
<name>A0A417YGK4_9BACI</name>
<evidence type="ECO:0000313" key="2">
    <source>
        <dbReference type="Proteomes" id="UP000285456"/>
    </source>
</evidence>
<sequence>MSQVENKVRMATTVCSKCKTTVQLDLGDLSYDEAIKMIDTLDNSNREFPGFHVEFGGWRKRWDLDNAFDLAYTEKEKFGSTIVHTIEILSENEGKKTFEGFDCSKEADRYLGSIMSKPNALQRNRIYYIEKNRVGEIIDKDTIY</sequence>